<organism evidence="3 4">
    <name type="scientific">Paractinoplanes ovalisporus</name>
    <dbReference type="NCBI Taxonomy" id="2810368"/>
    <lineage>
        <taxon>Bacteria</taxon>
        <taxon>Bacillati</taxon>
        <taxon>Actinomycetota</taxon>
        <taxon>Actinomycetes</taxon>
        <taxon>Micromonosporales</taxon>
        <taxon>Micromonosporaceae</taxon>
        <taxon>Paractinoplanes</taxon>
    </lineage>
</organism>
<keyword evidence="4" id="KW-1185">Reference proteome</keyword>
<feature type="region of interest" description="Disordered" evidence="2">
    <location>
        <begin position="1"/>
        <end position="23"/>
    </location>
</feature>
<accession>A0ABS2AMP2</accession>
<gene>
    <name evidence="3" type="ORF">JIG36_37095</name>
</gene>
<dbReference type="PANTHER" id="PTHR35794:SF2">
    <property type="entry name" value="CELL DIVISION PROTEIN DIVIVA"/>
    <property type="match status" value="1"/>
</dbReference>
<dbReference type="RefSeq" id="WP_203381119.1">
    <property type="nucleotide sequence ID" value="NZ_JAENHP010000018.1"/>
</dbReference>
<proteinExistence type="predicted"/>
<dbReference type="EMBL" id="JAENHP010000018">
    <property type="protein sequence ID" value="MBM2621133.1"/>
    <property type="molecule type" value="Genomic_DNA"/>
</dbReference>
<evidence type="ECO:0000313" key="4">
    <source>
        <dbReference type="Proteomes" id="UP000632138"/>
    </source>
</evidence>
<dbReference type="PANTHER" id="PTHR35794">
    <property type="entry name" value="CELL DIVISION PROTEIN DIVIVA"/>
    <property type="match status" value="1"/>
</dbReference>
<keyword evidence="1" id="KW-0175">Coiled coil</keyword>
<dbReference type="InterPro" id="IPR007793">
    <property type="entry name" value="DivIVA_fam"/>
</dbReference>
<evidence type="ECO:0000256" key="1">
    <source>
        <dbReference type="SAM" id="Coils"/>
    </source>
</evidence>
<comment type="caution">
    <text evidence="3">The sequence shown here is derived from an EMBL/GenBank/DDBJ whole genome shotgun (WGS) entry which is preliminary data.</text>
</comment>
<sequence>MSLTSHEAPPSPSPESLSTPVPAALPGEALQVLTLAQRTAEEYVAAANKAAQAVREEAETNAEHCRQEAREYAEQMRSEADKLLTAARATAELTHREAQVQAADIRRQAELLLTEARAEAESIVAGGNETAEQLEQRAQRRYEDAVGGLSVKRKALQEQIETLEIFDAEYRRRLMAFLQGQLRALWADQPQAATFPAIELQLPGGPVDTA</sequence>
<name>A0ABS2AMP2_9ACTN</name>
<reference evidence="3 4" key="1">
    <citation type="submission" date="2021-01" db="EMBL/GenBank/DDBJ databases">
        <title>Actinoplanes sp. nov. LDG1-06 isolated from lichen.</title>
        <authorList>
            <person name="Saeng-In P."/>
            <person name="Phongsopitanun W."/>
            <person name="Kanchanasin P."/>
            <person name="Yuki M."/>
            <person name="Kudo T."/>
            <person name="Ohkuma M."/>
            <person name="Tanasupawat S."/>
        </authorList>
    </citation>
    <scope>NUCLEOTIDE SEQUENCE [LARGE SCALE GENOMIC DNA]</scope>
    <source>
        <strain evidence="3 4">LDG1-06</strain>
    </source>
</reference>
<protein>
    <submittedName>
        <fullName evidence="3">Uncharacterized protein</fullName>
    </submittedName>
</protein>
<evidence type="ECO:0000313" key="3">
    <source>
        <dbReference type="EMBL" id="MBM2621133.1"/>
    </source>
</evidence>
<feature type="coiled-coil region" evidence="1">
    <location>
        <begin position="48"/>
        <end position="86"/>
    </location>
</feature>
<dbReference type="Proteomes" id="UP000632138">
    <property type="component" value="Unassembled WGS sequence"/>
</dbReference>
<evidence type="ECO:0000256" key="2">
    <source>
        <dbReference type="SAM" id="MobiDB-lite"/>
    </source>
</evidence>